<name>A0ABM8M718_9GAMM</name>
<organism evidence="1 2">
    <name type="scientific">Bathymodiolus thermophilus thioautotrophic gill symbiont</name>
    <dbReference type="NCBI Taxonomy" id="2360"/>
    <lineage>
        <taxon>Bacteria</taxon>
        <taxon>Pseudomonadati</taxon>
        <taxon>Pseudomonadota</taxon>
        <taxon>Gammaproteobacteria</taxon>
        <taxon>sulfur-oxidizing symbionts</taxon>
    </lineage>
</organism>
<gene>
    <name evidence="1" type="ORF">AZO1586I_730</name>
</gene>
<proteinExistence type="predicted"/>
<evidence type="ECO:0000313" key="2">
    <source>
        <dbReference type="Proteomes" id="UP000626656"/>
    </source>
</evidence>
<dbReference type="Proteomes" id="UP000626656">
    <property type="component" value="Unassembled WGS sequence"/>
</dbReference>
<reference evidence="1 2" key="1">
    <citation type="submission" date="2020-05" db="EMBL/GenBank/DDBJ databases">
        <authorList>
            <person name="Petersen J."/>
            <person name="Sayavedra L."/>
        </authorList>
    </citation>
    <scope>NUCLEOTIDE SEQUENCE [LARGE SCALE GENOMIC DNA]</scope>
    <source>
        <strain evidence="1">B azoricus SOX ET2 1586I</strain>
    </source>
</reference>
<sequence length="62" mass="7029">MSWKNTQQNSFADSLVIEHKPLSELDDVHNIINWGEIEQTLSNLYTSKTGASAYPGQVNFFL</sequence>
<dbReference type="RefSeq" id="WP_202776104.1">
    <property type="nucleotide sequence ID" value="NZ_CAHJWF010000194.1"/>
</dbReference>
<evidence type="ECO:0000313" key="1">
    <source>
        <dbReference type="EMBL" id="CAB5500975.1"/>
    </source>
</evidence>
<protein>
    <submittedName>
        <fullName evidence="1">Uncharacterized protein</fullName>
    </submittedName>
</protein>
<accession>A0ABM8M718</accession>
<keyword evidence="2" id="KW-1185">Reference proteome</keyword>
<comment type="caution">
    <text evidence="1">The sequence shown here is derived from an EMBL/GenBank/DDBJ whole genome shotgun (WGS) entry which is preliminary data.</text>
</comment>
<dbReference type="EMBL" id="CAHJWF010000194">
    <property type="protein sequence ID" value="CAB5500975.1"/>
    <property type="molecule type" value="Genomic_DNA"/>
</dbReference>